<proteinExistence type="predicted"/>
<name>A0AC60QZM3_IXOPE</name>
<sequence>MTARPHKVPNNLHHMMWGWGGSMAIQPIERPTKKQSEGRLSSVGPGEQIEPIDRARRAVKDHCRLN</sequence>
<comment type="caution">
    <text evidence="1">The sequence shown here is derived from an EMBL/GenBank/DDBJ whole genome shotgun (WGS) entry which is preliminary data.</text>
</comment>
<evidence type="ECO:0000313" key="2">
    <source>
        <dbReference type="Proteomes" id="UP000805193"/>
    </source>
</evidence>
<keyword evidence="2" id="KW-1185">Reference proteome</keyword>
<organism evidence="1 2">
    <name type="scientific">Ixodes persulcatus</name>
    <name type="common">Taiga tick</name>
    <dbReference type="NCBI Taxonomy" id="34615"/>
    <lineage>
        <taxon>Eukaryota</taxon>
        <taxon>Metazoa</taxon>
        <taxon>Ecdysozoa</taxon>
        <taxon>Arthropoda</taxon>
        <taxon>Chelicerata</taxon>
        <taxon>Arachnida</taxon>
        <taxon>Acari</taxon>
        <taxon>Parasitiformes</taxon>
        <taxon>Ixodida</taxon>
        <taxon>Ixodoidea</taxon>
        <taxon>Ixodidae</taxon>
        <taxon>Ixodinae</taxon>
        <taxon>Ixodes</taxon>
    </lineage>
</organism>
<evidence type="ECO:0000313" key="1">
    <source>
        <dbReference type="EMBL" id="KAG0443875.1"/>
    </source>
</evidence>
<reference evidence="1 2" key="1">
    <citation type="journal article" date="2020" name="Cell">
        <title>Large-Scale Comparative Analyses of Tick Genomes Elucidate Their Genetic Diversity and Vector Capacities.</title>
        <authorList>
            <consortium name="Tick Genome and Microbiome Consortium (TIGMIC)"/>
            <person name="Jia N."/>
            <person name="Wang J."/>
            <person name="Shi W."/>
            <person name="Du L."/>
            <person name="Sun Y."/>
            <person name="Zhan W."/>
            <person name="Jiang J.F."/>
            <person name="Wang Q."/>
            <person name="Zhang B."/>
            <person name="Ji P."/>
            <person name="Bell-Sakyi L."/>
            <person name="Cui X.M."/>
            <person name="Yuan T.T."/>
            <person name="Jiang B.G."/>
            <person name="Yang W.F."/>
            <person name="Lam T.T."/>
            <person name="Chang Q.C."/>
            <person name="Ding S.J."/>
            <person name="Wang X.J."/>
            <person name="Zhu J.G."/>
            <person name="Ruan X.D."/>
            <person name="Zhao L."/>
            <person name="Wei J.T."/>
            <person name="Ye R.Z."/>
            <person name="Que T.C."/>
            <person name="Du C.H."/>
            <person name="Zhou Y.H."/>
            <person name="Cheng J.X."/>
            <person name="Dai P.F."/>
            <person name="Guo W.B."/>
            <person name="Han X.H."/>
            <person name="Huang E.J."/>
            <person name="Li L.F."/>
            <person name="Wei W."/>
            <person name="Gao Y.C."/>
            <person name="Liu J.Z."/>
            <person name="Shao H.Z."/>
            <person name="Wang X."/>
            <person name="Wang C.C."/>
            <person name="Yang T.C."/>
            <person name="Huo Q.B."/>
            <person name="Li W."/>
            <person name="Chen H.Y."/>
            <person name="Chen S.E."/>
            <person name="Zhou L.G."/>
            <person name="Ni X.B."/>
            <person name="Tian J.H."/>
            <person name="Sheng Y."/>
            <person name="Liu T."/>
            <person name="Pan Y.S."/>
            <person name="Xia L.Y."/>
            <person name="Li J."/>
            <person name="Zhao F."/>
            <person name="Cao W.C."/>
        </authorList>
    </citation>
    <scope>NUCLEOTIDE SEQUENCE [LARGE SCALE GENOMIC DNA]</scope>
    <source>
        <strain evidence="1">Iper-2018</strain>
    </source>
</reference>
<protein>
    <submittedName>
        <fullName evidence="1">Uncharacterized protein</fullName>
    </submittedName>
</protein>
<accession>A0AC60QZM3</accession>
<dbReference type="EMBL" id="JABSTQ010002773">
    <property type="protein sequence ID" value="KAG0443875.1"/>
    <property type="molecule type" value="Genomic_DNA"/>
</dbReference>
<gene>
    <name evidence="1" type="ORF">HPB47_014432</name>
</gene>
<dbReference type="Proteomes" id="UP000805193">
    <property type="component" value="Unassembled WGS sequence"/>
</dbReference>